<dbReference type="SUPFAM" id="SSF53822">
    <property type="entry name" value="Periplasmic binding protein-like I"/>
    <property type="match status" value="1"/>
</dbReference>
<keyword evidence="10" id="KW-1071">Ligand-gated ion channel</keyword>
<comment type="function">
    <text evidence="12">Glutamate-gated receptor that probably acts as a non-selective cation channel. May be involved in light-signal transduction and calcium homeostasis via the regulation of calcium influx into cells.</text>
</comment>
<dbReference type="CDD" id="cd19990">
    <property type="entry name" value="PBP1_GABAb_receptor_plant"/>
    <property type="match status" value="1"/>
</dbReference>
<evidence type="ECO:0000256" key="1">
    <source>
        <dbReference type="ARBA" id="ARBA00004141"/>
    </source>
</evidence>
<dbReference type="InterPro" id="IPR044440">
    <property type="entry name" value="GABAb_receptor_plant_PBP1"/>
</dbReference>
<evidence type="ECO:0000256" key="4">
    <source>
        <dbReference type="ARBA" id="ARBA00022692"/>
    </source>
</evidence>
<dbReference type="InterPro" id="IPR001320">
    <property type="entry name" value="Iontro_rcpt_C"/>
</dbReference>
<dbReference type="InParanoid" id="A0A200R8M3"/>
<dbReference type="Gene3D" id="1.10.287.70">
    <property type="match status" value="1"/>
</dbReference>
<dbReference type="GO" id="GO:0016020">
    <property type="term" value="C:membrane"/>
    <property type="evidence" value="ECO:0007669"/>
    <property type="project" value="UniProtKB-SubCell"/>
</dbReference>
<keyword evidence="8 15" id="KW-0675">Receptor</keyword>
<proteinExistence type="predicted"/>
<evidence type="ECO:0000313" key="15">
    <source>
        <dbReference type="EMBL" id="OVA19061.1"/>
    </source>
</evidence>
<dbReference type="OrthoDB" id="5984008at2759"/>
<dbReference type="GO" id="GO:0015276">
    <property type="term" value="F:ligand-gated monoatomic ion channel activity"/>
    <property type="evidence" value="ECO:0007669"/>
    <property type="project" value="InterPro"/>
</dbReference>
<evidence type="ECO:0000256" key="9">
    <source>
        <dbReference type="ARBA" id="ARBA00023180"/>
    </source>
</evidence>
<dbReference type="AlphaFoldDB" id="A0A200R8M3"/>
<evidence type="ECO:0000256" key="10">
    <source>
        <dbReference type="ARBA" id="ARBA00023286"/>
    </source>
</evidence>
<gene>
    <name evidence="15" type="ORF">BVC80_7259g1</name>
</gene>
<dbReference type="InterPro" id="IPR001828">
    <property type="entry name" value="ANF_lig-bd_rcpt"/>
</dbReference>
<evidence type="ECO:0000256" key="6">
    <source>
        <dbReference type="ARBA" id="ARBA00023065"/>
    </source>
</evidence>
<dbReference type="Proteomes" id="UP000195402">
    <property type="component" value="Unassembled WGS sequence"/>
</dbReference>
<dbReference type="Gene3D" id="3.40.190.10">
    <property type="entry name" value="Periplasmic binding protein-like II"/>
    <property type="match status" value="1"/>
</dbReference>
<evidence type="ECO:0000256" key="2">
    <source>
        <dbReference type="ARBA" id="ARBA00011095"/>
    </source>
</evidence>
<dbReference type="STRING" id="56857.A0A200R8M3"/>
<organism evidence="15 16">
    <name type="scientific">Macleaya cordata</name>
    <name type="common">Five-seeded plume-poppy</name>
    <name type="synonym">Bocconia cordata</name>
    <dbReference type="NCBI Taxonomy" id="56857"/>
    <lineage>
        <taxon>Eukaryota</taxon>
        <taxon>Viridiplantae</taxon>
        <taxon>Streptophyta</taxon>
        <taxon>Embryophyta</taxon>
        <taxon>Tracheophyta</taxon>
        <taxon>Spermatophyta</taxon>
        <taxon>Magnoliopsida</taxon>
        <taxon>Ranunculales</taxon>
        <taxon>Papaveraceae</taxon>
        <taxon>Papaveroideae</taxon>
        <taxon>Macleaya</taxon>
    </lineage>
</organism>
<protein>
    <submittedName>
        <fullName evidence="15">Ionotropic glutamate receptor</fullName>
    </submittedName>
</protein>
<dbReference type="Pfam" id="PF01094">
    <property type="entry name" value="ANF_receptor"/>
    <property type="match status" value="1"/>
</dbReference>
<name>A0A200R8M3_MACCD</name>
<keyword evidence="11" id="KW-0407">Ion channel</keyword>
<keyword evidence="7 13" id="KW-0472">Membrane</keyword>
<evidence type="ECO:0000256" key="5">
    <source>
        <dbReference type="ARBA" id="ARBA00022989"/>
    </source>
</evidence>
<dbReference type="FunFam" id="3.40.50.2300:FF:000188">
    <property type="entry name" value="Glutamate receptor"/>
    <property type="match status" value="1"/>
</dbReference>
<dbReference type="SUPFAM" id="SSF53850">
    <property type="entry name" value="Periplasmic binding protein-like II"/>
    <property type="match status" value="1"/>
</dbReference>
<comment type="caution">
    <text evidence="15">The sequence shown here is derived from an EMBL/GenBank/DDBJ whole genome shotgun (WGS) entry which is preliminary data.</text>
</comment>
<evidence type="ECO:0000259" key="14">
    <source>
        <dbReference type="SMART" id="SM00079"/>
    </source>
</evidence>
<keyword evidence="3" id="KW-0813">Transport</keyword>
<evidence type="ECO:0000256" key="11">
    <source>
        <dbReference type="ARBA" id="ARBA00023303"/>
    </source>
</evidence>
<keyword evidence="9" id="KW-0325">Glycoprotein</keyword>
<keyword evidence="5 13" id="KW-1133">Transmembrane helix</keyword>
<dbReference type="Gene3D" id="3.40.50.2300">
    <property type="match status" value="2"/>
</dbReference>
<dbReference type="OMA" id="HNDPPIV"/>
<evidence type="ECO:0000256" key="3">
    <source>
        <dbReference type="ARBA" id="ARBA00022448"/>
    </source>
</evidence>
<evidence type="ECO:0000313" key="16">
    <source>
        <dbReference type="Proteomes" id="UP000195402"/>
    </source>
</evidence>
<comment type="subunit">
    <text evidence="2">May form heteromers.</text>
</comment>
<evidence type="ECO:0000256" key="13">
    <source>
        <dbReference type="SAM" id="Phobius"/>
    </source>
</evidence>
<reference evidence="15 16" key="1">
    <citation type="journal article" date="2017" name="Mol. Plant">
        <title>The Genome of Medicinal Plant Macleaya cordata Provides New Insights into Benzylisoquinoline Alkaloids Metabolism.</title>
        <authorList>
            <person name="Liu X."/>
            <person name="Liu Y."/>
            <person name="Huang P."/>
            <person name="Ma Y."/>
            <person name="Qing Z."/>
            <person name="Tang Q."/>
            <person name="Cao H."/>
            <person name="Cheng P."/>
            <person name="Zheng Y."/>
            <person name="Yuan Z."/>
            <person name="Zhou Y."/>
            <person name="Liu J."/>
            <person name="Tang Z."/>
            <person name="Zhuo Y."/>
            <person name="Zhang Y."/>
            <person name="Yu L."/>
            <person name="Huang J."/>
            <person name="Yang P."/>
            <person name="Peng Q."/>
            <person name="Zhang J."/>
            <person name="Jiang W."/>
            <person name="Zhang Z."/>
            <person name="Lin K."/>
            <person name="Ro D.K."/>
            <person name="Chen X."/>
            <person name="Xiong X."/>
            <person name="Shang Y."/>
            <person name="Huang S."/>
            <person name="Zeng J."/>
        </authorList>
    </citation>
    <scope>NUCLEOTIDE SEQUENCE [LARGE SCALE GENOMIC DNA]</scope>
    <source>
        <strain evidence="16">cv. BLH2017</strain>
        <tissue evidence="15">Root</tissue>
    </source>
</reference>
<dbReference type="InterPro" id="IPR028082">
    <property type="entry name" value="Peripla_BP_I"/>
</dbReference>
<evidence type="ECO:0000256" key="7">
    <source>
        <dbReference type="ARBA" id="ARBA00023136"/>
    </source>
</evidence>
<accession>A0A200R8M3</accession>
<dbReference type="PANTHER" id="PTHR34836">
    <property type="entry name" value="OS06G0188250 PROTEIN"/>
    <property type="match status" value="1"/>
</dbReference>
<evidence type="ECO:0000256" key="12">
    <source>
        <dbReference type="ARBA" id="ARBA00049638"/>
    </source>
</evidence>
<dbReference type="PANTHER" id="PTHR34836:SF1">
    <property type="entry name" value="OS09G0428600 PROTEIN"/>
    <property type="match status" value="1"/>
</dbReference>
<feature type="transmembrane region" description="Helical" evidence="13">
    <location>
        <begin position="574"/>
        <end position="592"/>
    </location>
</feature>
<keyword evidence="4 13" id="KW-0812">Transmembrane</keyword>
<keyword evidence="6" id="KW-0406">Ion transport</keyword>
<dbReference type="InterPro" id="IPR015683">
    <property type="entry name" value="Ionotropic_Glu_rcpt"/>
</dbReference>
<sequence length="693" mass="77583">MVMGQNGSSAVDEFKVGVVLDMDSLVAKMGLTSMSMALSDFYSSTNNSFHKRSLVLHTRDSNGDIVDAASEGSLSHIFGKFASAIISGQIDKSAAWYGIPLLVRIPMVLFVHANYHYHSCAIDVVKNIGVQAIIGPQTSLQALLMVNIGNKAQREVVPIYEDTEYGNGAIPYLTDAFQDIDTRVPYRSAIPPSTTDDQILEELYKLMITMQTRVFVVHMTPSLGLRVFQIAKMIGMMSEGYSWIITNGLANFLSSFNSSVIDSMQGVLGVRPYVPQSKKLDTFTLRWKKKFLQENPDIENPKLNIFCLWAYDTIWALASAIEKLETINSRFLKPKVVLNSSHIATLGVSLIGPKLLQEISKIKFKGLSDEFCLVDRQLQTEAFQILNVVGLGGREVGIWTPSTGILRDLNLIRTKTNSDSTTKNKLRAIIWPGESTVVPKGWVIPKMGKKLRIGVPIKGGFSEFLMVTRNNSLNWTYVTGYCIDVFKAVIEMLPYAVPYEFVPFQKADGTRAESYDDLIYQVYLQRGQLGVNHYLTTATPPTLPLQLHITVTASICPVWQLEDIILNNWGRCVVIIWTFVLVILSSCYTASLSSMLTVYRLEPTVTDVHELIKNQDNVGYLEGSFVFGMLQRMGFDESNLKPYKSPEDFDEAFSKLRKDDRIVAASDEVPYINLLLARYCDKYTMVGSKYKTS</sequence>
<dbReference type="Pfam" id="PF00060">
    <property type="entry name" value="Lig_chan"/>
    <property type="match status" value="1"/>
</dbReference>
<keyword evidence="16" id="KW-1185">Reference proteome</keyword>
<feature type="domain" description="Ionotropic glutamate receptor C-terminal" evidence="14">
    <location>
        <begin position="452"/>
        <end position="693"/>
    </location>
</feature>
<evidence type="ECO:0000256" key="8">
    <source>
        <dbReference type="ARBA" id="ARBA00023170"/>
    </source>
</evidence>
<dbReference type="SMART" id="SM00079">
    <property type="entry name" value="PBPe"/>
    <property type="match status" value="1"/>
</dbReference>
<dbReference type="FunFam" id="3.40.50.2300:FF:000310">
    <property type="entry name" value="Glutamate receptor"/>
    <property type="match status" value="1"/>
</dbReference>
<comment type="subcellular location">
    <subcellularLocation>
        <location evidence="1">Membrane</location>
        <topology evidence="1">Multi-pass membrane protein</topology>
    </subcellularLocation>
</comment>
<dbReference type="EMBL" id="MVGT01000278">
    <property type="protein sequence ID" value="OVA19061.1"/>
    <property type="molecule type" value="Genomic_DNA"/>
</dbReference>